<accession>F2AK70</accession>
<evidence type="ECO:0000313" key="3">
    <source>
        <dbReference type="Proteomes" id="UP000006222"/>
    </source>
</evidence>
<sequence length="174" mass="19537">MCLALVGSFRQRVRLVCNSDDQFAKGDIGQSISFLTFKSKAKHPRSQQNDRLTNQLRRRKNDSRRNIMPPNDEVGHAWSFGCDLLSRPQSKPFGVGTNTSNVLLNQAGSRQPPRQGVGEQQTVTSRWNRRTQGQNFAAPPCIHACAFEVIGQIDRVNRSVKNSIYLAQKLTEPS</sequence>
<name>F2AK70_RHOBT</name>
<evidence type="ECO:0000256" key="1">
    <source>
        <dbReference type="SAM" id="MobiDB-lite"/>
    </source>
</evidence>
<protein>
    <submittedName>
        <fullName evidence="2">Uncharacterized protein</fullName>
    </submittedName>
</protein>
<evidence type="ECO:0000313" key="2">
    <source>
        <dbReference type="EMBL" id="EGF29938.1"/>
    </source>
</evidence>
<dbReference type="PATRIC" id="fig|991778.3.peg.40"/>
<comment type="caution">
    <text evidence="2">The sequence shown here is derived from an EMBL/GenBank/DDBJ whole genome shotgun (WGS) entry which is preliminary data.</text>
</comment>
<reference evidence="2 3" key="1">
    <citation type="journal article" date="2013" name="Mar. Genomics">
        <title>Expression of sulfatases in Rhodopirellula baltica and the diversity of sulfatases in the genus Rhodopirellula.</title>
        <authorList>
            <person name="Wegner C.E."/>
            <person name="Richter-Heitmann T."/>
            <person name="Klindworth A."/>
            <person name="Klockow C."/>
            <person name="Richter M."/>
            <person name="Achstetter T."/>
            <person name="Glockner F.O."/>
            <person name="Harder J."/>
        </authorList>
    </citation>
    <scope>NUCLEOTIDE SEQUENCE [LARGE SCALE GENOMIC DNA]</scope>
    <source>
        <strain evidence="2 3">WH47</strain>
    </source>
</reference>
<organism evidence="2 3">
    <name type="scientific">Rhodopirellula baltica WH47</name>
    <dbReference type="NCBI Taxonomy" id="991778"/>
    <lineage>
        <taxon>Bacteria</taxon>
        <taxon>Pseudomonadati</taxon>
        <taxon>Planctomycetota</taxon>
        <taxon>Planctomycetia</taxon>
        <taxon>Pirellulales</taxon>
        <taxon>Pirellulaceae</taxon>
        <taxon>Rhodopirellula</taxon>
    </lineage>
</organism>
<feature type="region of interest" description="Disordered" evidence="1">
    <location>
        <begin position="39"/>
        <end position="70"/>
    </location>
</feature>
<feature type="compositionally biased region" description="Polar residues" evidence="1">
    <location>
        <begin position="46"/>
        <end position="55"/>
    </location>
</feature>
<feature type="compositionally biased region" description="Polar residues" evidence="1">
    <location>
        <begin position="98"/>
        <end position="109"/>
    </location>
</feature>
<gene>
    <name evidence="2" type="ORF">RBWH47_03856</name>
</gene>
<dbReference type="AlphaFoldDB" id="F2AK70"/>
<proteinExistence type="predicted"/>
<dbReference type="EMBL" id="AFAR01000001">
    <property type="protein sequence ID" value="EGF29938.1"/>
    <property type="molecule type" value="Genomic_DNA"/>
</dbReference>
<dbReference type="Proteomes" id="UP000006222">
    <property type="component" value="Unassembled WGS sequence"/>
</dbReference>
<feature type="region of interest" description="Disordered" evidence="1">
    <location>
        <begin position="98"/>
        <end position="124"/>
    </location>
</feature>